<proteinExistence type="inferred from homology"/>
<comment type="similarity">
    <text evidence="3">Belongs to the glycosyl hydrolase 5 (cellulase A) family.</text>
</comment>
<gene>
    <name evidence="6" type="ORF">FC093_05640</name>
</gene>
<evidence type="ECO:0000259" key="5">
    <source>
        <dbReference type="Pfam" id="PF00150"/>
    </source>
</evidence>
<name>A0A4U3L5F6_9BACT</name>
<organism evidence="6 7">
    <name type="scientific">Ilyomonas limi</name>
    <dbReference type="NCBI Taxonomy" id="2575867"/>
    <lineage>
        <taxon>Bacteria</taxon>
        <taxon>Pseudomonadati</taxon>
        <taxon>Bacteroidota</taxon>
        <taxon>Chitinophagia</taxon>
        <taxon>Chitinophagales</taxon>
        <taxon>Chitinophagaceae</taxon>
        <taxon>Ilyomonas</taxon>
    </lineage>
</organism>
<comment type="caution">
    <text evidence="6">The sequence shown here is derived from an EMBL/GenBank/DDBJ whole genome shotgun (WGS) entry which is preliminary data.</text>
</comment>
<keyword evidence="1 3" id="KW-0378">Hydrolase</keyword>
<evidence type="ECO:0000256" key="3">
    <source>
        <dbReference type="RuleBase" id="RU361153"/>
    </source>
</evidence>
<sequence>MKKILLSALLIAALNSAFAQQLRPVWAKDQANEWYSQRDWLRGADFIPSTAINQLEMWQAETFDTATIDRELGYAESIGLNCMRVFLHHVAWQQDPQGFKDRVNKYLSIANDHHIITMFVFFDDCWNPTYHAGKQPAPKPGIHNSGWIRDPGQLYYDEPKLVDTLERYVKDIMTTFKDDKRILLWDLYNEPGNTGHGSKSLPLLTKAFTWGRQVNPSQPLSAGIWNKDLQELNTYQLANSDVITYHDYNPVDVHQHTIDTLQKYGRPLLCTEYMARPRNSTFATVMPMLKKNFVAAINWGLVEGKTNTKYAWDTPMPNGDDPKVWFHEIFRKDGSPYNPEETTLIKALTSNP</sequence>
<keyword evidence="6" id="KW-0624">Polysaccharide degradation</keyword>
<dbReference type="EMBL" id="SZQL01000003">
    <property type="protein sequence ID" value="TKK70230.1"/>
    <property type="molecule type" value="Genomic_DNA"/>
</dbReference>
<evidence type="ECO:0000313" key="7">
    <source>
        <dbReference type="Proteomes" id="UP000305848"/>
    </source>
</evidence>
<feature type="domain" description="Glycoside hydrolase family 5" evidence="5">
    <location>
        <begin position="142"/>
        <end position="299"/>
    </location>
</feature>
<keyword evidence="2 3" id="KW-0326">Glycosidase</keyword>
<accession>A0A4U3L5F6</accession>
<dbReference type="Pfam" id="PF00150">
    <property type="entry name" value="Cellulase"/>
    <property type="match status" value="1"/>
</dbReference>
<protein>
    <submittedName>
        <fullName evidence="6">1,4-beta-xylanase</fullName>
    </submittedName>
</protein>
<reference evidence="6 7" key="1">
    <citation type="submission" date="2019-05" db="EMBL/GenBank/DDBJ databases">
        <title>Panacibacter sp. strain 17mud1-8 Genome sequencing and assembly.</title>
        <authorList>
            <person name="Chhetri G."/>
        </authorList>
    </citation>
    <scope>NUCLEOTIDE SEQUENCE [LARGE SCALE GENOMIC DNA]</scope>
    <source>
        <strain evidence="6 7">17mud1-8</strain>
    </source>
</reference>
<dbReference type="GO" id="GO:0004553">
    <property type="term" value="F:hydrolase activity, hydrolyzing O-glycosyl compounds"/>
    <property type="evidence" value="ECO:0007669"/>
    <property type="project" value="InterPro"/>
</dbReference>
<keyword evidence="4" id="KW-0732">Signal</keyword>
<evidence type="ECO:0000256" key="1">
    <source>
        <dbReference type="ARBA" id="ARBA00022801"/>
    </source>
</evidence>
<evidence type="ECO:0000256" key="2">
    <source>
        <dbReference type="ARBA" id="ARBA00023295"/>
    </source>
</evidence>
<dbReference type="GO" id="GO:0045493">
    <property type="term" value="P:xylan catabolic process"/>
    <property type="evidence" value="ECO:0007669"/>
    <property type="project" value="UniProtKB-KW"/>
</dbReference>
<dbReference type="Gene3D" id="3.20.20.80">
    <property type="entry name" value="Glycosidases"/>
    <property type="match status" value="1"/>
</dbReference>
<dbReference type="InterPro" id="IPR001547">
    <property type="entry name" value="Glyco_hydro_5"/>
</dbReference>
<feature type="signal peptide" evidence="4">
    <location>
        <begin position="1"/>
        <end position="19"/>
    </location>
</feature>
<dbReference type="Proteomes" id="UP000305848">
    <property type="component" value="Unassembled WGS sequence"/>
</dbReference>
<dbReference type="RefSeq" id="WP_137260775.1">
    <property type="nucleotide sequence ID" value="NZ_SZQL01000003.1"/>
</dbReference>
<dbReference type="AlphaFoldDB" id="A0A4U3L5F6"/>
<dbReference type="SUPFAM" id="SSF51445">
    <property type="entry name" value="(Trans)glycosidases"/>
    <property type="match status" value="1"/>
</dbReference>
<keyword evidence="7" id="KW-1185">Reference proteome</keyword>
<dbReference type="InterPro" id="IPR017853">
    <property type="entry name" value="GH"/>
</dbReference>
<evidence type="ECO:0000256" key="4">
    <source>
        <dbReference type="SAM" id="SignalP"/>
    </source>
</evidence>
<dbReference type="OrthoDB" id="9774262at2"/>
<keyword evidence="6" id="KW-0119">Carbohydrate metabolism</keyword>
<feature type="chain" id="PRO_5020660088" evidence="4">
    <location>
        <begin position="20"/>
        <end position="352"/>
    </location>
</feature>
<evidence type="ECO:0000313" key="6">
    <source>
        <dbReference type="EMBL" id="TKK70230.1"/>
    </source>
</evidence>
<keyword evidence="6" id="KW-0858">Xylan degradation</keyword>